<dbReference type="EMBL" id="PDLM01000005">
    <property type="protein sequence ID" value="RDW77619.1"/>
    <property type="molecule type" value="Genomic_DNA"/>
</dbReference>
<protein>
    <submittedName>
        <fullName evidence="2">Alcohol dehydrogenase-6</fullName>
    </submittedName>
</protein>
<dbReference type="GO" id="GO:0016491">
    <property type="term" value="F:oxidoreductase activity"/>
    <property type="evidence" value="ECO:0007669"/>
    <property type="project" value="TreeGrafter"/>
</dbReference>
<dbReference type="SUPFAM" id="SSF51735">
    <property type="entry name" value="NAD(P)-binding Rossmann-fold domains"/>
    <property type="match status" value="1"/>
</dbReference>
<dbReference type="GO" id="GO:0019748">
    <property type="term" value="P:secondary metabolic process"/>
    <property type="evidence" value="ECO:0007669"/>
    <property type="project" value="TreeGrafter"/>
</dbReference>
<keyword evidence="3" id="KW-1185">Reference proteome</keyword>
<sequence>MSGLKHIVFVTGANTGLGYEIVRALSQSPKPYEIIVGCRTVSKGEDAIKKIQSENKDSLSSLATQQIDITDDASIDKAFNDITEKYGKLDTLVNNAGGSFDNEVKPHGQMTLRESYNATYNLNTVSTHIVTGKFIPLLLASQDPRLLFITSGTSSLVETFNPKFPFNPPVPAGWPKPESRRLLGYRASKTGMNMVVRDWCRVLQNDPIKVLNISPGYLATGLAGEDNAAMGAIDPSIGGNFVKDVIEGKRDADAGTIMRKDMIQPW</sequence>
<dbReference type="Gene3D" id="3.40.50.720">
    <property type="entry name" value="NAD(P)-binding Rossmann-like Domain"/>
    <property type="match status" value="1"/>
</dbReference>
<accession>A0A3D8RU88</accession>
<dbReference type="PANTHER" id="PTHR43544">
    <property type="entry name" value="SHORT-CHAIN DEHYDROGENASE/REDUCTASE"/>
    <property type="match status" value="1"/>
</dbReference>
<dbReference type="GO" id="GO:0005737">
    <property type="term" value="C:cytoplasm"/>
    <property type="evidence" value="ECO:0007669"/>
    <property type="project" value="TreeGrafter"/>
</dbReference>
<dbReference type="InterPro" id="IPR002347">
    <property type="entry name" value="SDR_fam"/>
</dbReference>
<comment type="similarity">
    <text evidence="1">Belongs to the short-chain dehydrogenases/reductases (SDR) family.</text>
</comment>
<dbReference type="Proteomes" id="UP000256645">
    <property type="component" value="Unassembled WGS sequence"/>
</dbReference>
<name>A0A3D8RU88_9HELO</name>
<evidence type="ECO:0000256" key="1">
    <source>
        <dbReference type="ARBA" id="ARBA00006484"/>
    </source>
</evidence>
<dbReference type="PANTHER" id="PTHR43544:SF32">
    <property type="entry name" value="CHAIN DEHYDROGENASE, PUTATIVE (AFU_ORTHOLOGUE AFUA_5G01530)-RELATED"/>
    <property type="match status" value="1"/>
</dbReference>
<organism evidence="2 3">
    <name type="scientific">Coleophoma cylindrospora</name>
    <dbReference type="NCBI Taxonomy" id="1849047"/>
    <lineage>
        <taxon>Eukaryota</taxon>
        <taxon>Fungi</taxon>
        <taxon>Dikarya</taxon>
        <taxon>Ascomycota</taxon>
        <taxon>Pezizomycotina</taxon>
        <taxon>Leotiomycetes</taxon>
        <taxon>Helotiales</taxon>
        <taxon>Dermateaceae</taxon>
        <taxon>Coleophoma</taxon>
    </lineage>
</organism>
<proteinExistence type="inferred from homology"/>
<dbReference type="InterPro" id="IPR036291">
    <property type="entry name" value="NAD(P)-bd_dom_sf"/>
</dbReference>
<gene>
    <name evidence="2" type="ORF">BP6252_05672</name>
</gene>
<reference evidence="2 3" key="1">
    <citation type="journal article" date="2018" name="IMA Fungus">
        <title>IMA Genome-F 9: Draft genome sequence of Annulohypoxylon stygium, Aspergillus mulundensis, Berkeleyomyces basicola (syn. Thielaviopsis basicola), Ceratocystis smalleyi, two Cercospora beticola strains, Coleophoma cylindrospora, Fusarium fracticaudum, Phialophora cf. hyalina, and Morchella septimelata.</title>
        <authorList>
            <person name="Wingfield B.D."/>
            <person name="Bills G.F."/>
            <person name="Dong Y."/>
            <person name="Huang W."/>
            <person name="Nel W.J."/>
            <person name="Swalarsk-Parry B.S."/>
            <person name="Vaghefi N."/>
            <person name="Wilken P.M."/>
            <person name="An Z."/>
            <person name="de Beer Z.W."/>
            <person name="De Vos L."/>
            <person name="Chen L."/>
            <person name="Duong T.A."/>
            <person name="Gao Y."/>
            <person name="Hammerbacher A."/>
            <person name="Kikkert J.R."/>
            <person name="Li Y."/>
            <person name="Li H."/>
            <person name="Li K."/>
            <person name="Li Q."/>
            <person name="Liu X."/>
            <person name="Ma X."/>
            <person name="Naidoo K."/>
            <person name="Pethybridge S.J."/>
            <person name="Sun J."/>
            <person name="Steenkamp E.T."/>
            <person name="van der Nest M.A."/>
            <person name="van Wyk S."/>
            <person name="Wingfield M.J."/>
            <person name="Xiong C."/>
            <person name="Yue Q."/>
            <person name="Zhang X."/>
        </authorList>
    </citation>
    <scope>NUCLEOTIDE SEQUENCE [LARGE SCALE GENOMIC DNA]</scope>
    <source>
        <strain evidence="2 3">BP6252</strain>
    </source>
</reference>
<comment type="caution">
    <text evidence="2">The sequence shown here is derived from an EMBL/GenBank/DDBJ whole genome shotgun (WGS) entry which is preliminary data.</text>
</comment>
<evidence type="ECO:0000313" key="2">
    <source>
        <dbReference type="EMBL" id="RDW77619.1"/>
    </source>
</evidence>
<dbReference type="AlphaFoldDB" id="A0A3D8RU88"/>
<dbReference type="InterPro" id="IPR051468">
    <property type="entry name" value="Fungal_SecMetab_SDRs"/>
</dbReference>
<dbReference type="Pfam" id="PF00106">
    <property type="entry name" value="adh_short"/>
    <property type="match status" value="1"/>
</dbReference>
<dbReference type="OrthoDB" id="1933717at2759"/>
<evidence type="ECO:0000313" key="3">
    <source>
        <dbReference type="Proteomes" id="UP000256645"/>
    </source>
</evidence>
<dbReference type="PRINTS" id="PR00081">
    <property type="entry name" value="GDHRDH"/>
</dbReference>